<feature type="domain" description="Homeobox" evidence="7">
    <location>
        <begin position="132"/>
        <end position="192"/>
    </location>
</feature>
<dbReference type="InterPro" id="IPR017970">
    <property type="entry name" value="Homeobox_CS"/>
</dbReference>
<dbReference type="InterPro" id="IPR009057">
    <property type="entry name" value="Homeodomain-like_sf"/>
</dbReference>
<dbReference type="InterPro" id="IPR050460">
    <property type="entry name" value="Distal-less_Homeobox_TF"/>
</dbReference>
<feature type="compositionally biased region" description="Low complexity" evidence="6">
    <location>
        <begin position="255"/>
        <end position="272"/>
    </location>
</feature>
<evidence type="ECO:0000256" key="6">
    <source>
        <dbReference type="SAM" id="MobiDB-lite"/>
    </source>
</evidence>
<dbReference type="GO" id="GO:0005634">
    <property type="term" value="C:nucleus"/>
    <property type="evidence" value="ECO:0007669"/>
    <property type="project" value="UniProtKB-SubCell"/>
</dbReference>
<dbReference type="EMBL" id="KY565382">
    <property type="protein sequence ID" value="ARJ36941.1"/>
    <property type="molecule type" value="mRNA"/>
</dbReference>
<feature type="region of interest" description="Disordered" evidence="6">
    <location>
        <begin position="192"/>
        <end position="327"/>
    </location>
</feature>
<dbReference type="Pfam" id="PF00046">
    <property type="entry name" value="Homeodomain"/>
    <property type="match status" value="1"/>
</dbReference>
<keyword evidence="2 4" id="KW-0371">Homeobox</keyword>
<dbReference type="PANTHER" id="PTHR24327">
    <property type="entry name" value="HOMEOBOX PROTEIN"/>
    <property type="match status" value="1"/>
</dbReference>
<keyword evidence="1 4" id="KW-0238">DNA-binding</keyword>
<name>A0A1W6AZH5_MEMME</name>
<reference evidence="8" key="1">
    <citation type="journal article" date="2017" name="BMC Biol.">
        <title>Cleavage modification did not alter blastomere fates during bryozoan evolution.</title>
        <authorList>
            <person name="Vellutini B.C."/>
            <person name="Martin-Duran J.M."/>
            <person name="Hejnol A."/>
        </authorList>
    </citation>
    <scope>NUCLEOTIDE SEQUENCE</scope>
</reference>
<dbReference type="GO" id="GO:0000978">
    <property type="term" value="F:RNA polymerase II cis-regulatory region sequence-specific DNA binding"/>
    <property type="evidence" value="ECO:0007669"/>
    <property type="project" value="TreeGrafter"/>
</dbReference>
<dbReference type="SUPFAM" id="SSF46689">
    <property type="entry name" value="Homeodomain-like"/>
    <property type="match status" value="1"/>
</dbReference>
<feature type="compositionally biased region" description="Polar residues" evidence="6">
    <location>
        <begin position="285"/>
        <end position="327"/>
    </location>
</feature>
<evidence type="ECO:0000256" key="3">
    <source>
        <dbReference type="ARBA" id="ARBA00023242"/>
    </source>
</evidence>
<dbReference type="PROSITE" id="PS00027">
    <property type="entry name" value="HOMEOBOX_1"/>
    <property type="match status" value="1"/>
</dbReference>
<evidence type="ECO:0000256" key="5">
    <source>
        <dbReference type="RuleBase" id="RU000682"/>
    </source>
</evidence>
<dbReference type="CDD" id="cd00086">
    <property type="entry name" value="homeodomain"/>
    <property type="match status" value="1"/>
</dbReference>
<evidence type="ECO:0000259" key="7">
    <source>
        <dbReference type="PROSITE" id="PS50071"/>
    </source>
</evidence>
<gene>
    <name evidence="8" type="primary">dlx</name>
</gene>
<dbReference type="Gene3D" id="1.10.10.60">
    <property type="entry name" value="Homeodomain-like"/>
    <property type="match status" value="1"/>
</dbReference>
<evidence type="ECO:0000256" key="4">
    <source>
        <dbReference type="PROSITE-ProRule" id="PRU00108"/>
    </source>
</evidence>
<dbReference type="GO" id="GO:0000981">
    <property type="term" value="F:DNA-binding transcription factor activity, RNA polymerase II-specific"/>
    <property type="evidence" value="ECO:0007669"/>
    <property type="project" value="InterPro"/>
</dbReference>
<keyword evidence="3 4" id="KW-0539">Nucleus</keyword>
<dbReference type="FunFam" id="1.10.10.60:FF:000707">
    <property type="entry name" value="Dlx"/>
    <property type="match status" value="1"/>
</dbReference>
<protein>
    <submittedName>
        <fullName evidence="8">Distal-less</fullName>
    </submittedName>
</protein>
<dbReference type="InterPro" id="IPR000047">
    <property type="entry name" value="HTH_motif"/>
</dbReference>
<feature type="DNA-binding region" description="Homeobox" evidence="4">
    <location>
        <begin position="134"/>
        <end position="193"/>
    </location>
</feature>
<dbReference type="PRINTS" id="PR00031">
    <property type="entry name" value="HTHREPRESSR"/>
</dbReference>
<dbReference type="PROSITE" id="PS50071">
    <property type="entry name" value="HOMEOBOX_2"/>
    <property type="match status" value="1"/>
</dbReference>
<dbReference type="InterPro" id="IPR020479">
    <property type="entry name" value="HD_metazoa"/>
</dbReference>
<evidence type="ECO:0000256" key="1">
    <source>
        <dbReference type="ARBA" id="ARBA00023125"/>
    </source>
</evidence>
<dbReference type="SMART" id="SM00389">
    <property type="entry name" value="HOX"/>
    <property type="match status" value="1"/>
</dbReference>
<dbReference type="PRINTS" id="PR00024">
    <property type="entry name" value="HOMEOBOX"/>
</dbReference>
<dbReference type="InterPro" id="IPR001356">
    <property type="entry name" value="HD"/>
</dbReference>
<feature type="compositionally biased region" description="Polar residues" evidence="6">
    <location>
        <begin position="244"/>
        <end position="253"/>
    </location>
</feature>
<feature type="region of interest" description="Disordered" evidence="6">
    <location>
        <begin position="100"/>
        <end position="136"/>
    </location>
</feature>
<proteinExistence type="evidence at transcript level"/>
<sequence>MQTIFKHSIDESKNHNMLSSPTGITIDASESSAISADINKSAFMEIQQPYATSAAMRGSYGQHVQNQVADFYGQSRGLSYPFPSQYSNATNPFSQSFTSMSGIGNYHTPTSTGREGGKDVEPTIGRVGGKGKKMRKPRTIYSSLQLQQLNRRFQRTQYLALPERAELAASLGLTQTQVKIWFQNRRSKYKKIMKQGPGSGVSLPPLDNENMGDSPDEDDEAPSPGGEGDGVDDQSHDQRPGSVKQEQNHSANHTPVPQQQQPGQQPPQSQTQPQPPPVQALPQQIDLNTNNMGSSVPQPLHAQQQMNNNSTSPNTLHQPIPTSYSHDPQSMYNMTYNMINTSHGYMPQYSNWYGQTPTQPHGQQQLLT</sequence>
<accession>A0A1W6AZH5</accession>
<evidence type="ECO:0000256" key="2">
    <source>
        <dbReference type="ARBA" id="ARBA00023155"/>
    </source>
</evidence>
<dbReference type="AlphaFoldDB" id="A0A1W6AZH5"/>
<organism evidence="8">
    <name type="scientific">Membranipora membranacea</name>
    <name type="common">Sea mat</name>
    <dbReference type="NCBI Taxonomy" id="95170"/>
    <lineage>
        <taxon>Eukaryota</taxon>
        <taxon>Metazoa</taxon>
        <taxon>Spiralia</taxon>
        <taxon>Lophotrochozoa</taxon>
        <taxon>Bryozoa</taxon>
        <taxon>Gymnolaemata</taxon>
        <taxon>Cheilostomatida</taxon>
        <taxon>Malacostegina</taxon>
        <taxon>Membraniporoidea</taxon>
        <taxon>Membraniporidae</taxon>
        <taxon>Membranipora</taxon>
    </lineage>
</organism>
<evidence type="ECO:0000313" key="8">
    <source>
        <dbReference type="EMBL" id="ARJ36941.1"/>
    </source>
</evidence>
<dbReference type="PANTHER" id="PTHR24327:SF81">
    <property type="entry name" value="HOMEOTIC PROTEIN DISTAL-LESS-RELATED"/>
    <property type="match status" value="1"/>
</dbReference>
<comment type="subcellular location">
    <subcellularLocation>
        <location evidence="4 5">Nucleus</location>
    </subcellularLocation>
</comment>
<feature type="compositionally biased region" description="Polar residues" evidence="6">
    <location>
        <begin position="100"/>
        <end position="113"/>
    </location>
</feature>